<evidence type="ECO:0000313" key="1">
    <source>
        <dbReference type="EMBL" id="OTA00127.1"/>
    </source>
</evidence>
<gene>
    <name evidence="1" type="ORF">A9Z42_0044130</name>
</gene>
<dbReference type="Proteomes" id="UP000219286">
    <property type="component" value="Unassembled WGS sequence"/>
</dbReference>
<dbReference type="PANTHER" id="PTHR46224:SF6">
    <property type="entry name" value="ANKYRIN REPEAT FAMILY PROTEIN"/>
    <property type="match status" value="1"/>
</dbReference>
<sequence>MDTVTYNSKHDSFLSNEKQLEAGIISLYKAVLLYEITSLTTYWETSEAVTPDGRDMNLAFVVAAERAVLDARTPELLQISPDDEDSTVALAERAMMWILCSLEPLRTETLLEAVQYYVRGSSVVRGKQMTRQQIISSCHGILAINARYDVWTVSRSTAADCYESEDWTPGKLDLFASKVALGFLASSPQQNAECGPFASYVHRNWHRHVRRYDQWLDSEGREADPHLVVALKRFLGSPDESSDAYRAWVAAGDHELRHLHPSNMALFAICSYGFFHTLRDWWWNGSITDKMALMENLWGENSYALAAKGSYLNICRRLISLASAEIADARRQNRALLNAVDLDDFNLVKLLVMEGNADVNFAEDGRLSAAQQAALYHPEVLRWFLNQGVVDLERENGSGGLCYGNILIAAAAHGSIESVRMLLAAGANVNAAVQTGRYGSALVAAAHRYSHVDTQSPTIVRLILDHGADPNLAVNCGEYGSALVAAVAKAWKEGHERIYNEVLDMLLAAGADPAAVSGRGNHGNALAAAAFLGRKEMLKAMIKRVGKRNAIKTLRLSWHPIGQAFHLPDDIERRRHTATHLTVSLGVDQDVLHRIGLHEPDPDDYSTFGITVQRG</sequence>
<reference evidence="1 2" key="1">
    <citation type="journal article" date="2015" name="Genome Announc.">
        <title>Genome sequence and annotation of Trichoderma parareesei, the ancestor of the cellulase producer Trichoderma reesei.</title>
        <authorList>
            <person name="Yang D."/>
            <person name="Pomraning K."/>
            <person name="Kopchinskiy A."/>
            <person name="Karimi Aghcheh R."/>
            <person name="Atanasova L."/>
            <person name="Chenthamara K."/>
            <person name="Baker S.E."/>
            <person name="Zhang R."/>
            <person name="Shen Q."/>
            <person name="Freitag M."/>
            <person name="Kubicek C.P."/>
            <person name="Druzhinina I.S."/>
        </authorList>
    </citation>
    <scope>NUCLEOTIDE SEQUENCE [LARGE SCALE GENOMIC DNA]</scope>
    <source>
        <strain evidence="1 2">CBS 125925</strain>
    </source>
</reference>
<dbReference type="PANTHER" id="PTHR46224">
    <property type="entry name" value="ANKYRIN REPEAT FAMILY PROTEIN"/>
    <property type="match status" value="1"/>
</dbReference>
<dbReference type="InterPro" id="IPR002110">
    <property type="entry name" value="Ankyrin_rpt"/>
</dbReference>
<dbReference type="Pfam" id="PF12796">
    <property type="entry name" value="Ank_2"/>
    <property type="match status" value="1"/>
</dbReference>
<comment type="caution">
    <text evidence="1">The sequence shown here is derived from an EMBL/GenBank/DDBJ whole genome shotgun (WGS) entry which is preliminary data.</text>
</comment>
<dbReference type="Gene3D" id="1.25.40.20">
    <property type="entry name" value="Ankyrin repeat-containing domain"/>
    <property type="match status" value="2"/>
</dbReference>
<dbReference type="EMBL" id="LFMI01000038">
    <property type="protein sequence ID" value="OTA00127.1"/>
    <property type="molecule type" value="Genomic_DNA"/>
</dbReference>
<evidence type="ECO:0000313" key="2">
    <source>
        <dbReference type="Proteomes" id="UP000219286"/>
    </source>
</evidence>
<dbReference type="SMART" id="SM00248">
    <property type="entry name" value="ANK"/>
    <property type="match status" value="5"/>
</dbReference>
<name>A0A2H2YTT7_TRIPA</name>
<proteinExistence type="predicted"/>
<dbReference type="AlphaFoldDB" id="A0A2H2YTT7"/>
<protein>
    <submittedName>
        <fullName evidence="1">Uncharacterized protein</fullName>
    </submittedName>
</protein>
<dbReference type="SUPFAM" id="SSF48403">
    <property type="entry name" value="Ankyrin repeat"/>
    <property type="match status" value="1"/>
</dbReference>
<accession>A0A2H2YTT7</accession>
<dbReference type="InterPro" id="IPR051616">
    <property type="entry name" value="Cul2-RING_E3_ligase_SR"/>
</dbReference>
<dbReference type="InterPro" id="IPR036770">
    <property type="entry name" value="Ankyrin_rpt-contain_sf"/>
</dbReference>
<organism evidence="1 2">
    <name type="scientific">Trichoderma parareesei</name>
    <name type="common">Filamentous fungus</name>
    <dbReference type="NCBI Taxonomy" id="858221"/>
    <lineage>
        <taxon>Eukaryota</taxon>
        <taxon>Fungi</taxon>
        <taxon>Dikarya</taxon>
        <taxon>Ascomycota</taxon>
        <taxon>Pezizomycotina</taxon>
        <taxon>Sordariomycetes</taxon>
        <taxon>Hypocreomycetidae</taxon>
        <taxon>Hypocreales</taxon>
        <taxon>Hypocreaceae</taxon>
        <taxon>Trichoderma</taxon>
    </lineage>
</organism>
<keyword evidence="2" id="KW-1185">Reference proteome</keyword>